<dbReference type="AlphaFoldDB" id="A0A2W4V8C6"/>
<evidence type="ECO:0000313" key="2">
    <source>
        <dbReference type="EMBL" id="PZO08331.1"/>
    </source>
</evidence>
<sequence length="129" mass="13886">MTDSSPAKTVLVCRNKTCSAQGSAKVLAAFEAGAPEGVAVKRSGCIGQCGSGPMVLVEPEKTWYSQVQPGDVSEIVSRHLVGDRPVMRKLYPLFHPKETSIKGWLIVSGILLGLLLLMFGMLFGQTVYF</sequence>
<comment type="caution">
    <text evidence="2">The sequence shown here is derived from an EMBL/GenBank/DDBJ whole genome shotgun (WGS) entry which is preliminary data.</text>
</comment>
<gene>
    <name evidence="2" type="ORF">DCF25_22330</name>
</gene>
<keyword evidence="1" id="KW-1133">Transmembrane helix</keyword>
<dbReference type="Proteomes" id="UP000249354">
    <property type="component" value="Unassembled WGS sequence"/>
</dbReference>
<dbReference type="PANTHER" id="PTHR47682:SF1">
    <property type="entry name" value="TETRATRICOPEPTIDE REPEAT (TPR)-CONTAINING PROTEIN"/>
    <property type="match status" value="1"/>
</dbReference>
<accession>A0A2W4V8C6</accession>
<dbReference type="SUPFAM" id="SSF52833">
    <property type="entry name" value="Thioredoxin-like"/>
    <property type="match status" value="1"/>
</dbReference>
<keyword evidence="1" id="KW-0812">Transmembrane</keyword>
<protein>
    <submittedName>
        <fullName evidence="2">Ferredoxin</fullName>
    </submittedName>
</protein>
<reference evidence="2 3" key="2">
    <citation type="submission" date="2018-06" db="EMBL/GenBank/DDBJ databases">
        <title>Metagenomic assembly of (sub)arctic Cyanobacteria and their associated microbiome from non-axenic cultures.</title>
        <authorList>
            <person name="Baurain D."/>
        </authorList>
    </citation>
    <scope>NUCLEOTIDE SEQUENCE [LARGE SCALE GENOMIC DNA]</scope>
    <source>
        <strain evidence="2">ULC129bin1</strain>
    </source>
</reference>
<reference evidence="3" key="1">
    <citation type="submission" date="2018-04" db="EMBL/GenBank/DDBJ databases">
        <authorList>
            <person name="Cornet L."/>
        </authorList>
    </citation>
    <scope>NUCLEOTIDE SEQUENCE [LARGE SCALE GENOMIC DNA]</scope>
</reference>
<name>A0A2W4V8C6_9CYAN</name>
<keyword evidence="1" id="KW-0472">Membrane</keyword>
<proteinExistence type="predicted"/>
<dbReference type="Pfam" id="PF01257">
    <property type="entry name" value="2Fe-2S_thioredx"/>
    <property type="match status" value="1"/>
</dbReference>
<feature type="transmembrane region" description="Helical" evidence="1">
    <location>
        <begin position="103"/>
        <end position="123"/>
    </location>
</feature>
<evidence type="ECO:0000313" key="3">
    <source>
        <dbReference type="Proteomes" id="UP000249354"/>
    </source>
</evidence>
<dbReference type="CDD" id="cd02980">
    <property type="entry name" value="TRX_Fd_family"/>
    <property type="match status" value="1"/>
</dbReference>
<dbReference type="Gene3D" id="3.40.30.10">
    <property type="entry name" value="Glutaredoxin"/>
    <property type="match status" value="1"/>
</dbReference>
<dbReference type="InterPro" id="IPR036249">
    <property type="entry name" value="Thioredoxin-like_sf"/>
</dbReference>
<evidence type="ECO:0000256" key="1">
    <source>
        <dbReference type="SAM" id="Phobius"/>
    </source>
</evidence>
<organism evidence="2 3">
    <name type="scientific">Leptolyngbya foveolarum</name>
    <dbReference type="NCBI Taxonomy" id="47253"/>
    <lineage>
        <taxon>Bacteria</taxon>
        <taxon>Bacillati</taxon>
        <taxon>Cyanobacteriota</taxon>
        <taxon>Cyanophyceae</taxon>
        <taxon>Leptolyngbyales</taxon>
        <taxon>Leptolyngbyaceae</taxon>
        <taxon>Leptolyngbya group</taxon>
        <taxon>Leptolyngbya</taxon>
    </lineage>
</organism>
<dbReference type="EMBL" id="QBMC01000281">
    <property type="protein sequence ID" value="PZO08331.1"/>
    <property type="molecule type" value="Genomic_DNA"/>
</dbReference>
<dbReference type="PANTHER" id="PTHR47682">
    <property type="entry name" value="TETRATRICOPEPTIDE REPEAT (TPR)-CONTAINING PROTEIN"/>
    <property type="match status" value="1"/>
</dbReference>